<dbReference type="RefSeq" id="XP_008870390.1">
    <property type="nucleotide sequence ID" value="XM_008872168.1"/>
</dbReference>
<dbReference type="GeneID" id="20083990"/>
<dbReference type="OrthoDB" id="58838at2759"/>
<gene>
    <name evidence="1" type="ORF">H310_06940</name>
</gene>
<reference evidence="1" key="1">
    <citation type="submission" date="2013-12" db="EMBL/GenBank/DDBJ databases">
        <title>The Genome Sequence of Aphanomyces invadans NJM9701.</title>
        <authorList>
            <consortium name="The Broad Institute Genomics Platform"/>
            <person name="Russ C."/>
            <person name="Tyler B."/>
            <person name="van West P."/>
            <person name="Dieguez-Uribeondo J."/>
            <person name="Young S.K."/>
            <person name="Zeng Q."/>
            <person name="Gargeya S."/>
            <person name="Fitzgerald M."/>
            <person name="Abouelleil A."/>
            <person name="Alvarado L."/>
            <person name="Chapman S.B."/>
            <person name="Gainer-Dewar J."/>
            <person name="Goldberg J."/>
            <person name="Griggs A."/>
            <person name="Gujja S."/>
            <person name="Hansen M."/>
            <person name="Howarth C."/>
            <person name="Imamovic A."/>
            <person name="Ireland A."/>
            <person name="Larimer J."/>
            <person name="McCowan C."/>
            <person name="Murphy C."/>
            <person name="Pearson M."/>
            <person name="Poon T.W."/>
            <person name="Priest M."/>
            <person name="Roberts A."/>
            <person name="Saif S."/>
            <person name="Shea T."/>
            <person name="Sykes S."/>
            <person name="Wortman J."/>
            <person name="Nusbaum C."/>
            <person name="Birren B."/>
        </authorList>
    </citation>
    <scope>NUCLEOTIDE SEQUENCE [LARGE SCALE GENOMIC DNA]</scope>
    <source>
        <strain evidence="1">NJM9701</strain>
    </source>
</reference>
<name>A0A024U6B1_9STRA</name>
<evidence type="ECO:0000313" key="1">
    <source>
        <dbReference type="EMBL" id="ETW01392.1"/>
    </source>
</evidence>
<protein>
    <submittedName>
        <fullName evidence="1">Uncharacterized protein</fullName>
    </submittedName>
</protein>
<dbReference type="Gene3D" id="3.90.1720.10">
    <property type="entry name" value="endopeptidase domain like (from Nostoc punctiforme)"/>
    <property type="match status" value="1"/>
</dbReference>
<dbReference type="VEuPathDB" id="FungiDB:H310_06940"/>
<accession>A0A024U6B1</accession>
<dbReference type="AlphaFoldDB" id="A0A024U6B1"/>
<proteinExistence type="predicted"/>
<organism evidence="1">
    <name type="scientific">Aphanomyces invadans</name>
    <dbReference type="NCBI Taxonomy" id="157072"/>
    <lineage>
        <taxon>Eukaryota</taxon>
        <taxon>Sar</taxon>
        <taxon>Stramenopiles</taxon>
        <taxon>Oomycota</taxon>
        <taxon>Saprolegniomycetes</taxon>
        <taxon>Saprolegniales</taxon>
        <taxon>Verrucalvaceae</taxon>
        <taxon>Aphanomyces</taxon>
    </lineage>
</organism>
<dbReference type="EMBL" id="KI913963">
    <property type="protein sequence ID" value="ETW01392.1"/>
    <property type="molecule type" value="Genomic_DNA"/>
</dbReference>
<dbReference type="InterPro" id="IPR038765">
    <property type="entry name" value="Papain-like_cys_pep_sf"/>
</dbReference>
<dbReference type="SUPFAM" id="SSF54001">
    <property type="entry name" value="Cysteine proteinases"/>
    <property type="match status" value="1"/>
</dbReference>
<dbReference type="eggNOG" id="ENOG502S0RR">
    <property type="taxonomic scope" value="Eukaryota"/>
</dbReference>
<sequence length="263" mass="29096">MKWSLSAKALAALPFATVAGWTGMVMYKRESANHPPRGFTFNTGSMDDIMSDTLQTGDIVLFRRNCAFMQPADALSCFLADHVPSWQGPYNHCGFIYVNHIGDKFVVEETYSGVKCRPYSARIITSLSTDIVVVPLRVKRTPEMQNSVRDFVEENVGRSSRFSFKTVLGHFASTGATATNAPMYPAAGLIAEAYVRMGLLPIEPTDQYISPTSCTIKVAPPSHCCALRRAMICRIGQTIPALSCCMMLIWTEKCQFDCCRNFG</sequence>